<dbReference type="AlphaFoldDB" id="A0A0E9RPQ3"/>
<dbReference type="EMBL" id="GBXM01077795">
    <property type="protein sequence ID" value="JAH30782.1"/>
    <property type="molecule type" value="Transcribed_RNA"/>
</dbReference>
<protein>
    <submittedName>
        <fullName evidence="1">Uncharacterized protein</fullName>
    </submittedName>
</protein>
<name>A0A0E9RPQ3_ANGAN</name>
<proteinExistence type="predicted"/>
<evidence type="ECO:0000313" key="1">
    <source>
        <dbReference type="EMBL" id="JAH30782.1"/>
    </source>
</evidence>
<accession>A0A0E9RPQ3</accession>
<sequence length="34" mass="3821">MDSIVKSQHKSLTCQNMIKFSCFPQHLITVLGGK</sequence>
<reference evidence="1" key="1">
    <citation type="submission" date="2014-11" db="EMBL/GenBank/DDBJ databases">
        <authorList>
            <person name="Amaro Gonzalez C."/>
        </authorList>
    </citation>
    <scope>NUCLEOTIDE SEQUENCE</scope>
</reference>
<reference evidence="1" key="2">
    <citation type="journal article" date="2015" name="Fish Shellfish Immunol.">
        <title>Early steps in the European eel (Anguilla anguilla)-Vibrio vulnificus interaction in the gills: Role of the RtxA13 toxin.</title>
        <authorList>
            <person name="Callol A."/>
            <person name="Pajuelo D."/>
            <person name="Ebbesson L."/>
            <person name="Teles M."/>
            <person name="MacKenzie S."/>
            <person name="Amaro C."/>
        </authorList>
    </citation>
    <scope>NUCLEOTIDE SEQUENCE</scope>
</reference>
<organism evidence="1">
    <name type="scientific">Anguilla anguilla</name>
    <name type="common">European freshwater eel</name>
    <name type="synonym">Muraena anguilla</name>
    <dbReference type="NCBI Taxonomy" id="7936"/>
    <lineage>
        <taxon>Eukaryota</taxon>
        <taxon>Metazoa</taxon>
        <taxon>Chordata</taxon>
        <taxon>Craniata</taxon>
        <taxon>Vertebrata</taxon>
        <taxon>Euteleostomi</taxon>
        <taxon>Actinopterygii</taxon>
        <taxon>Neopterygii</taxon>
        <taxon>Teleostei</taxon>
        <taxon>Anguilliformes</taxon>
        <taxon>Anguillidae</taxon>
        <taxon>Anguilla</taxon>
    </lineage>
</organism>